<dbReference type="PANTHER" id="PTHR10695">
    <property type="entry name" value="DEPHOSPHO-COA KINASE-RELATED"/>
    <property type="match status" value="1"/>
</dbReference>
<dbReference type="CDD" id="cd02022">
    <property type="entry name" value="DPCK"/>
    <property type="match status" value="1"/>
</dbReference>
<dbReference type="NCBIfam" id="TIGR00152">
    <property type="entry name" value="dephospho-CoA kinase"/>
    <property type="match status" value="1"/>
</dbReference>
<evidence type="ECO:0000313" key="6">
    <source>
        <dbReference type="Proteomes" id="UP000593842"/>
    </source>
</evidence>
<dbReference type="InterPro" id="IPR001977">
    <property type="entry name" value="Depp_CoAkinase"/>
</dbReference>
<sequence>MSNMSKGKTMKVYGITGSIACGKSTVTHYLIERGYLVVDADLISRNALTIDQECILKVQELFGCVKDGIVDRKALGRIVFHDKNAKKQLEAIIHPYVILKMKEEIEKNKERDCIFLDIPLLYESHLEYLCDEIIVVYLDEQRQVQRLMARDHIDESYAYTIINNQISSLKKREMADIVFDNNQGIEELYKQIDEFIERISHEEIINE</sequence>
<dbReference type="EMBL" id="AP024085">
    <property type="protein sequence ID" value="BCL58274.1"/>
    <property type="molecule type" value="Genomic_DNA"/>
</dbReference>
<gene>
    <name evidence="3 5" type="primary">coaE</name>
    <name evidence="5" type="ORF">Fi14EGH31_19860</name>
</gene>
<dbReference type="GO" id="GO:0004140">
    <property type="term" value="F:dephospho-CoA kinase activity"/>
    <property type="evidence" value="ECO:0007669"/>
    <property type="project" value="UniProtKB-UniRule"/>
</dbReference>
<dbReference type="EC" id="2.7.1.24" evidence="3 4"/>
<evidence type="ECO:0000313" key="5">
    <source>
        <dbReference type="EMBL" id="BCL58274.1"/>
    </source>
</evidence>
<keyword evidence="3" id="KW-0808">Transferase</keyword>
<accession>A0A7I8E3Y0</accession>
<keyword evidence="1 3" id="KW-0547">Nucleotide-binding</keyword>
<dbReference type="Proteomes" id="UP000593842">
    <property type="component" value="Chromosome"/>
</dbReference>
<dbReference type="PANTHER" id="PTHR10695:SF46">
    <property type="entry name" value="BIFUNCTIONAL COENZYME A SYNTHASE-RELATED"/>
    <property type="match status" value="1"/>
</dbReference>
<dbReference type="InterPro" id="IPR027417">
    <property type="entry name" value="P-loop_NTPase"/>
</dbReference>
<dbReference type="PROSITE" id="PS51219">
    <property type="entry name" value="DPCK"/>
    <property type="match status" value="1"/>
</dbReference>
<keyword evidence="3" id="KW-0963">Cytoplasm</keyword>
<dbReference type="HAMAP" id="MF_00376">
    <property type="entry name" value="Dephospho_CoA_kinase"/>
    <property type="match status" value="1"/>
</dbReference>
<dbReference type="GO" id="GO:0005524">
    <property type="term" value="F:ATP binding"/>
    <property type="evidence" value="ECO:0007669"/>
    <property type="project" value="UniProtKB-UniRule"/>
</dbReference>
<keyword evidence="2 3" id="KW-0067">ATP-binding</keyword>
<dbReference type="SUPFAM" id="SSF52540">
    <property type="entry name" value="P-loop containing nucleoside triphosphate hydrolases"/>
    <property type="match status" value="1"/>
</dbReference>
<evidence type="ECO:0000256" key="1">
    <source>
        <dbReference type="ARBA" id="ARBA00022741"/>
    </source>
</evidence>
<organism evidence="5 6">
    <name type="scientific">Faecalibacillus intestinalis</name>
    <dbReference type="NCBI Taxonomy" id="1982626"/>
    <lineage>
        <taxon>Bacteria</taxon>
        <taxon>Bacillati</taxon>
        <taxon>Bacillota</taxon>
        <taxon>Erysipelotrichia</taxon>
        <taxon>Erysipelotrichales</taxon>
        <taxon>Coprobacillaceae</taxon>
        <taxon>Faecalibacillus</taxon>
    </lineage>
</organism>
<dbReference type="KEGG" id="fit:Fi14EGH31_19860"/>
<dbReference type="Gene3D" id="3.40.50.300">
    <property type="entry name" value="P-loop containing nucleotide triphosphate hydrolases"/>
    <property type="match status" value="1"/>
</dbReference>
<evidence type="ECO:0000256" key="2">
    <source>
        <dbReference type="ARBA" id="ARBA00022840"/>
    </source>
</evidence>
<protein>
    <recommendedName>
        <fullName evidence="3 4">Dephospho-CoA kinase</fullName>
        <ecNumber evidence="3 4">2.7.1.24</ecNumber>
    </recommendedName>
    <alternativeName>
        <fullName evidence="3">Dephosphocoenzyme A kinase</fullName>
    </alternativeName>
</protein>
<name>A0A7I8E3Y0_9FIRM</name>
<feature type="binding site" evidence="3">
    <location>
        <begin position="20"/>
        <end position="25"/>
    </location>
    <ligand>
        <name>ATP</name>
        <dbReference type="ChEBI" id="CHEBI:30616"/>
    </ligand>
</feature>
<evidence type="ECO:0000256" key="3">
    <source>
        <dbReference type="HAMAP-Rule" id="MF_00376"/>
    </source>
</evidence>
<dbReference type="UniPathway" id="UPA00241">
    <property type="reaction ID" value="UER00356"/>
</dbReference>
<comment type="function">
    <text evidence="3">Catalyzes the phosphorylation of the 3'-hydroxyl group of dephosphocoenzyme A to form coenzyme A.</text>
</comment>
<dbReference type="Pfam" id="PF01121">
    <property type="entry name" value="CoaE"/>
    <property type="match status" value="1"/>
</dbReference>
<comment type="catalytic activity">
    <reaction evidence="3">
        <text>3'-dephospho-CoA + ATP = ADP + CoA + H(+)</text>
        <dbReference type="Rhea" id="RHEA:18245"/>
        <dbReference type="ChEBI" id="CHEBI:15378"/>
        <dbReference type="ChEBI" id="CHEBI:30616"/>
        <dbReference type="ChEBI" id="CHEBI:57287"/>
        <dbReference type="ChEBI" id="CHEBI:57328"/>
        <dbReference type="ChEBI" id="CHEBI:456216"/>
        <dbReference type="EC" id="2.7.1.24"/>
    </reaction>
</comment>
<dbReference type="AlphaFoldDB" id="A0A7I8E3Y0"/>
<proteinExistence type="inferred from homology"/>
<keyword evidence="3" id="KW-0173">Coenzyme A biosynthesis</keyword>
<evidence type="ECO:0000256" key="4">
    <source>
        <dbReference type="NCBIfam" id="TIGR00152"/>
    </source>
</evidence>
<dbReference type="GO" id="GO:0015937">
    <property type="term" value="P:coenzyme A biosynthetic process"/>
    <property type="evidence" value="ECO:0007669"/>
    <property type="project" value="UniProtKB-UniRule"/>
</dbReference>
<reference evidence="6" key="1">
    <citation type="submission" date="2020-09" db="EMBL/GenBank/DDBJ databases">
        <title>Complete genome sequencing of Faecalibacillus intestinalis strain 14EGH31.</title>
        <authorList>
            <person name="Sakamoto M."/>
            <person name="Murakami T."/>
            <person name="Mori H."/>
        </authorList>
    </citation>
    <scope>NUCLEOTIDE SEQUENCE [LARGE SCALE GENOMIC DNA]</scope>
    <source>
        <strain evidence="6">14EGH31</strain>
    </source>
</reference>
<comment type="subcellular location">
    <subcellularLocation>
        <location evidence="3">Cytoplasm</location>
    </subcellularLocation>
</comment>
<comment type="similarity">
    <text evidence="3">Belongs to the CoaE family.</text>
</comment>
<dbReference type="GO" id="GO:0005737">
    <property type="term" value="C:cytoplasm"/>
    <property type="evidence" value="ECO:0007669"/>
    <property type="project" value="UniProtKB-SubCell"/>
</dbReference>
<keyword evidence="3 5" id="KW-0418">Kinase</keyword>
<comment type="pathway">
    <text evidence="3">Cofactor biosynthesis; coenzyme A biosynthesis; CoA from (R)-pantothenate: step 5/5.</text>
</comment>